<organism evidence="1 2">
    <name type="scientific">Nocardia xishanensis</name>
    <dbReference type="NCBI Taxonomy" id="238964"/>
    <lineage>
        <taxon>Bacteria</taxon>
        <taxon>Bacillati</taxon>
        <taxon>Actinomycetota</taxon>
        <taxon>Actinomycetes</taxon>
        <taxon>Mycobacteriales</taxon>
        <taxon>Nocardiaceae</taxon>
        <taxon>Nocardia</taxon>
    </lineage>
</organism>
<proteinExistence type="predicted"/>
<reference evidence="1 2" key="1">
    <citation type="submission" date="2024-10" db="EMBL/GenBank/DDBJ databases">
        <title>The Natural Products Discovery Center: Release of the First 8490 Sequenced Strains for Exploring Actinobacteria Biosynthetic Diversity.</title>
        <authorList>
            <person name="Kalkreuter E."/>
            <person name="Kautsar S.A."/>
            <person name="Yang D."/>
            <person name="Bader C.D."/>
            <person name="Teijaro C.N."/>
            <person name="Fluegel L."/>
            <person name="Davis C.M."/>
            <person name="Simpson J.R."/>
            <person name="Lauterbach L."/>
            <person name="Steele A.D."/>
            <person name="Gui C."/>
            <person name="Meng S."/>
            <person name="Li G."/>
            <person name="Viehrig K."/>
            <person name="Ye F."/>
            <person name="Su P."/>
            <person name="Kiefer A.F."/>
            <person name="Nichols A."/>
            <person name="Cepeda A.J."/>
            <person name="Yan W."/>
            <person name="Fan B."/>
            <person name="Jiang Y."/>
            <person name="Adhikari A."/>
            <person name="Zheng C.-J."/>
            <person name="Schuster L."/>
            <person name="Cowan T.M."/>
            <person name="Smanski M.J."/>
            <person name="Chevrette M.G."/>
            <person name="De Carvalho L.P.S."/>
            <person name="Shen B."/>
        </authorList>
    </citation>
    <scope>NUCLEOTIDE SEQUENCE [LARGE SCALE GENOMIC DNA]</scope>
    <source>
        <strain evidence="1 2">NPDC019275</strain>
    </source>
</reference>
<comment type="caution">
    <text evidence="1">The sequence shown here is derived from an EMBL/GenBank/DDBJ whole genome shotgun (WGS) entry which is preliminary data.</text>
</comment>
<accession>A0ABW7WZI0</accession>
<keyword evidence="2" id="KW-1185">Reference proteome</keyword>
<dbReference type="EMBL" id="JBIRYO010000007">
    <property type="protein sequence ID" value="MFI2474260.1"/>
    <property type="molecule type" value="Genomic_DNA"/>
</dbReference>
<name>A0ABW7WZI0_9NOCA</name>
<sequence>MLPADPDAAEDLVVSRLGEATYGLAMIGGGIEMLPEQTLLFEPIANVLTEAAPGIRLCFGTSRKQRRMHFCAGCSPPGAAN</sequence>
<dbReference type="Proteomes" id="UP001611415">
    <property type="component" value="Unassembled WGS sequence"/>
</dbReference>
<evidence type="ECO:0000313" key="1">
    <source>
        <dbReference type="EMBL" id="MFI2474260.1"/>
    </source>
</evidence>
<gene>
    <name evidence="1" type="ORF">ACH49W_12860</name>
</gene>
<protein>
    <submittedName>
        <fullName evidence="1">Uncharacterized protein</fullName>
    </submittedName>
</protein>
<evidence type="ECO:0000313" key="2">
    <source>
        <dbReference type="Proteomes" id="UP001611415"/>
    </source>
</evidence>
<dbReference type="RefSeq" id="WP_397092623.1">
    <property type="nucleotide sequence ID" value="NZ_JBIRYO010000007.1"/>
</dbReference>